<name>A0A323TUU2_9BACI</name>
<keyword evidence="4" id="KW-1185">Reference proteome</keyword>
<dbReference type="Gene3D" id="3.30.70.1880">
    <property type="entry name" value="Protein of unknown function DUF881"/>
    <property type="match status" value="1"/>
</dbReference>
<evidence type="ECO:0008006" key="5">
    <source>
        <dbReference type="Google" id="ProtNLM"/>
    </source>
</evidence>
<evidence type="ECO:0000313" key="3">
    <source>
        <dbReference type="EMBL" id="PYZ93235.1"/>
    </source>
</evidence>
<dbReference type="Proteomes" id="UP000248214">
    <property type="component" value="Unassembled WGS sequence"/>
</dbReference>
<evidence type="ECO:0000256" key="1">
    <source>
        <dbReference type="ARBA" id="ARBA00009108"/>
    </source>
</evidence>
<dbReference type="OrthoDB" id="2439649at2"/>
<feature type="coiled-coil region" evidence="2">
    <location>
        <begin position="37"/>
        <end position="71"/>
    </location>
</feature>
<proteinExistence type="inferred from homology"/>
<dbReference type="RefSeq" id="WP_110609265.1">
    <property type="nucleotide sequence ID" value="NZ_PDOD01000002.1"/>
</dbReference>
<accession>A0A323TUU2</accession>
<reference evidence="3 4" key="1">
    <citation type="submission" date="2017-10" db="EMBL/GenBank/DDBJ databases">
        <title>Bacillus sp. nov., a halophilic bacterium isolated from a Keqin Lake.</title>
        <authorList>
            <person name="Wang H."/>
        </authorList>
    </citation>
    <scope>NUCLEOTIDE SEQUENCE [LARGE SCALE GENOMIC DNA]</scope>
    <source>
        <strain evidence="3 4">KQ-12</strain>
    </source>
</reference>
<keyword evidence="2" id="KW-0175">Coiled coil</keyword>
<gene>
    <name evidence="3" type="ORF">CR194_08545</name>
</gene>
<dbReference type="PANTHER" id="PTHR37313:SF2">
    <property type="entry name" value="UPF0749 PROTEIN YLXX"/>
    <property type="match status" value="1"/>
</dbReference>
<dbReference type="PANTHER" id="PTHR37313">
    <property type="entry name" value="UPF0749 PROTEIN RV1825"/>
    <property type="match status" value="1"/>
</dbReference>
<sequence length="232" mass="26506">MKNRMLVFACVTTVIGFMVAVQFQSLSEPSSRDTRNMGELRQALMTEKERQQELNQELDRHLEILYQLEQTEDVEGVMAEVMEELEHQAGLTEVSGPGLLIEVNIFFDENYSGGAIQTVPAYLLRLLINELNIQGAQHIAIGNERIVSTTAIREANGRTLVNGNWLSYFPIEIKVIADDPELIHHAMMSSQSNELFIYENMRFSSTPMDEVTLPAYEKNYRVRFMEPVQEES</sequence>
<organism evidence="3 4">
    <name type="scientific">Salipaludibacillus keqinensis</name>
    <dbReference type="NCBI Taxonomy" id="2045207"/>
    <lineage>
        <taxon>Bacteria</taxon>
        <taxon>Bacillati</taxon>
        <taxon>Bacillota</taxon>
        <taxon>Bacilli</taxon>
        <taxon>Bacillales</taxon>
        <taxon>Bacillaceae</taxon>
    </lineage>
</organism>
<dbReference type="AlphaFoldDB" id="A0A323TUU2"/>
<dbReference type="EMBL" id="PDOD01000002">
    <property type="protein sequence ID" value="PYZ93235.1"/>
    <property type="molecule type" value="Genomic_DNA"/>
</dbReference>
<evidence type="ECO:0000256" key="2">
    <source>
        <dbReference type="SAM" id="Coils"/>
    </source>
</evidence>
<evidence type="ECO:0000313" key="4">
    <source>
        <dbReference type="Proteomes" id="UP000248214"/>
    </source>
</evidence>
<dbReference type="InterPro" id="IPR010273">
    <property type="entry name" value="DUF881"/>
</dbReference>
<comment type="caution">
    <text evidence="3">The sequence shown here is derived from an EMBL/GenBank/DDBJ whole genome shotgun (WGS) entry which is preliminary data.</text>
</comment>
<dbReference type="Pfam" id="PF05949">
    <property type="entry name" value="DUF881"/>
    <property type="match status" value="1"/>
</dbReference>
<comment type="similarity">
    <text evidence="1">Belongs to the UPF0749 family.</text>
</comment>
<protein>
    <recommendedName>
        <fullName evidence="5">NgoFVII family restriction endonuclease</fullName>
    </recommendedName>
</protein>